<dbReference type="CDD" id="cd11533">
    <property type="entry name" value="NTP-PPase_Af0060_like"/>
    <property type="match status" value="1"/>
</dbReference>
<accession>A0A0E2D345</accession>
<reference evidence="1 2" key="1">
    <citation type="submission" date="2012-10" db="EMBL/GenBank/DDBJ databases">
        <authorList>
            <person name="Harkins D.M."/>
            <person name="Durkin A.S."/>
            <person name="Brinkac L.M."/>
            <person name="Haft D.H."/>
            <person name="Selengut J.D."/>
            <person name="Sanka R."/>
            <person name="DePew J."/>
            <person name="Purushe J."/>
            <person name="Chanthongthip A."/>
            <person name="Lattana O."/>
            <person name="Phetsouvanh R."/>
            <person name="Newton P.N."/>
            <person name="Vinetz J.M."/>
            <person name="Sutton G.G."/>
            <person name="Nierman W.C."/>
            <person name="Fouts D.E."/>
        </authorList>
    </citation>
    <scope>NUCLEOTIDE SEQUENCE [LARGE SCALE GENOMIC DNA]</scope>
    <source>
        <strain evidence="1 2">UI 12758</strain>
    </source>
</reference>
<dbReference type="AlphaFoldDB" id="A0A0E2D345"/>
<evidence type="ECO:0000313" key="1">
    <source>
        <dbReference type="EMBL" id="EKR54307.1"/>
    </source>
</evidence>
<dbReference type="RefSeq" id="WP_000659953.1">
    <property type="nucleotide sequence ID" value="NZ_AHNR02000045.1"/>
</dbReference>
<name>A0A0E2D345_LEPIR</name>
<gene>
    <name evidence="1" type="ORF">LEP1GSC105_2897</name>
</gene>
<protein>
    <submittedName>
        <fullName evidence="1">Uncharacterized protein</fullName>
    </submittedName>
</protein>
<dbReference type="Proteomes" id="UP000001340">
    <property type="component" value="Unassembled WGS sequence"/>
</dbReference>
<evidence type="ECO:0000313" key="2">
    <source>
        <dbReference type="Proteomes" id="UP000001340"/>
    </source>
</evidence>
<dbReference type="InterPro" id="IPR044548">
    <property type="entry name" value="AF0060_NTP-PPase_MazG-like"/>
</dbReference>
<organism evidence="1 2">
    <name type="scientific">Leptospira interrogans str. UI 12758</name>
    <dbReference type="NCBI Taxonomy" id="1049938"/>
    <lineage>
        <taxon>Bacteria</taxon>
        <taxon>Pseudomonadati</taxon>
        <taxon>Spirochaetota</taxon>
        <taxon>Spirochaetia</taxon>
        <taxon>Leptospirales</taxon>
        <taxon>Leptospiraceae</taxon>
        <taxon>Leptospira</taxon>
    </lineage>
</organism>
<proteinExistence type="predicted"/>
<comment type="caution">
    <text evidence="1">The sequence shown here is derived from an EMBL/GenBank/DDBJ whole genome shotgun (WGS) entry which is preliminary data.</text>
</comment>
<dbReference type="EMBL" id="AHNR02000045">
    <property type="protein sequence ID" value="EKR54307.1"/>
    <property type="molecule type" value="Genomic_DNA"/>
</dbReference>
<sequence>MKEKILDEINKERDRQDSIWGEQNHRPLEWIPILGEEVGEVNKAALEAYFGYKGIRDYSEYRKELIQVAATAIAMIESYDRNEPADIK</sequence>